<keyword evidence="5 8" id="KW-1133">Transmembrane helix</keyword>
<keyword evidence="3 7" id="KW-0813">Transport</keyword>
<dbReference type="OrthoDB" id="2116389at2759"/>
<dbReference type="InParanoid" id="A0A136IX16"/>
<dbReference type="Gene3D" id="1.10.4160.10">
    <property type="entry name" value="Hydantoin permease"/>
    <property type="match status" value="1"/>
</dbReference>
<feature type="transmembrane region" description="Helical" evidence="8">
    <location>
        <begin position="124"/>
        <end position="148"/>
    </location>
</feature>
<feature type="transmembrane region" description="Helical" evidence="8">
    <location>
        <begin position="258"/>
        <end position="280"/>
    </location>
</feature>
<protein>
    <submittedName>
        <fullName evidence="9">Permease for cytosine/purines, uracil, thiamine, allantoin-domain-containing protein</fullName>
    </submittedName>
</protein>
<evidence type="ECO:0000313" key="9">
    <source>
        <dbReference type="EMBL" id="KXJ89299.1"/>
    </source>
</evidence>
<feature type="transmembrane region" description="Helical" evidence="8">
    <location>
        <begin position="422"/>
        <end position="440"/>
    </location>
</feature>
<evidence type="ECO:0000256" key="5">
    <source>
        <dbReference type="ARBA" id="ARBA00022989"/>
    </source>
</evidence>
<accession>A0A136IX16</accession>
<evidence type="ECO:0000256" key="1">
    <source>
        <dbReference type="ARBA" id="ARBA00004141"/>
    </source>
</evidence>
<evidence type="ECO:0000256" key="7">
    <source>
        <dbReference type="PIRNR" id="PIRNR002744"/>
    </source>
</evidence>
<sequence>MGVTDKTTKHGDTSPPASRFSQTLDKALKASPVEIRGVLPVPLHERTSRRYSSFFTLWVTLNINLLPLTFGMLGPAFGLGLRDSVLVIVFFCLLTAALPAYLGTLGPKTGLRQMIQARYSYGRYLVSIPVLFNLATLVGFIVITLVIGGQCLSATTGGDLSSTVGIVICGILAMLISFCGYRVVHQYERYAWIPALIAIVIATGCGGSSLYQQAPAEPATAAAVLSFGMIVASYMIPYAAIASDFTTYLSPEFPTWRLFAYGYCGLLFPAIPLMTLGAAIGNAKSNIPAWQDGYATSAVGGVLAAMLEPAGGFGKFVVVILALTLLGNISATMYAVTLNFQISIPQLVLVPRYIYSVIITAIVIPVAIKAADDFFLSLENFIALIAYWSASFCAVVILEHVVFRRGNYASYDHDAWNDAKRLPWGVAAIASGALSFALVIPSMSQNWYVGPIAEVTGDLGFEFALVVTGLLYLPLRALEKKVCGR</sequence>
<proteinExistence type="inferred from homology"/>
<gene>
    <name evidence="9" type="ORF">Micbo1qcDRAFT_122031</name>
</gene>
<name>A0A136IX16_9PEZI</name>
<reference evidence="10" key="1">
    <citation type="submission" date="2016-02" db="EMBL/GenBank/DDBJ databases">
        <title>Draft genome sequence of Microdochium bolleyi, a fungal endophyte of beachgrass.</title>
        <authorList>
            <consortium name="DOE Joint Genome Institute"/>
            <person name="David A.S."/>
            <person name="May G."/>
            <person name="Haridas S."/>
            <person name="Lim J."/>
            <person name="Wang M."/>
            <person name="Labutti K."/>
            <person name="Lipzen A."/>
            <person name="Barry K."/>
            <person name="Grigoriev I.V."/>
        </authorList>
    </citation>
    <scope>NUCLEOTIDE SEQUENCE [LARGE SCALE GENOMIC DNA]</scope>
    <source>
        <strain evidence="10">J235TASD1</strain>
    </source>
</reference>
<feature type="transmembrane region" description="Helical" evidence="8">
    <location>
        <begin position="191"/>
        <end position="211"/>
    </location>
</feature>
<feature type="transmembrane region" description="Helical" evidence="8">
    <location>
        <begin position="85"/>
        <end position="103"/>
    </location>
</feature>
<comment type="subcellular location">
    <subcellularLocation>
        <location evidence="1">Membrane</location>
        <topology evidence="1">Multi-pass membrane protein</topology>
    </subcellularLocation>
</comment>
<dbReference type="AlphaFoldDB" id="A0A136IX16"/>
<dbReference type="FunCoup" id="A0A136IX16">
    <property type="interactions" value="35"/>
</dbReference>
<evidence type="ECO:0000256" key="2">
    <source>
        <dbReference type="ARBA" id="ARBA00008974"/>
    </source>
</evidence>
<evidence type="ECO:0000256" key="4">
    <source>
        <dbReference type="ARBA" id="ARBA00022692"/>
    </source>
</evidence>
<dbReference type="EMBL" id="KQ964255">
    <property type="protein sequence ID" value="KXJ89299.1"/>
    <property type="molecule type" value="Genomic_DNA"/>
</dbReference>
<feature type="transmembrane region" description="Helical" evidence="8">
    <location>
        <begin position="54"/>
        <end position="73"/>
    </location>
</feature>
<feature type="transmembrane region" description="Helical" evidence="8">
    <location>
        <begin position="160"/>
        <end position="184"/>
    </location>
</feature>
<dbReference type="Pfam" id="PF02133">
    <property type="entry name" value="Transp_cyt_pur"/>
    <property type="match status" value="1"/>
</dbReference>
<dbReference type="GO" id="GO:0005886">
    <property type="term" value="C:plasma membrane"/>
    <property type="evidence" value="ECO:0007669"/>
    <property type="project" value="TreeGrafter"/>
</dbReference>
<dbReference type="GO" id="GO:0022857">
    <property type="term" value="F:transmembrane transporter activity"/>
    <property type="evidence" value="ECO:0007669"/>
    <property type="project" value="InterPro"/>
</dbReference>
<feature type="transmembrane region" description="Helical" evidence="8">
    <location>
        <begin position="460"/>
        <end position="478"/>
    </location>
</feature>
<comment type="similarity">
    <text evidence="2 7">Belongs to the purine-cytosine permease (2.A.39) family.</text>
</comment>
<dbReference type="STRING" id="196109.A0A136IX16"/>
<evidence type="ECO:0000256" key="3">
    <source>
        <dbReference type="ARBA" id="ARBA00022448"/>
    </source>
</evidence>
<feature type="transmembrane region" description="Helical" evidence="8">
    <location>
        <begin position="223"/>
        <end position="246"/>
    </location>
</feature>
<keyword evidence="6 7" id="KW-0472">Membrane</keyword>
<keyword evidence="4 8" id="KW-0812">Transmembrane</keyword>
<feature type="transmembrane region" description="Helical" evidence="8">
    <location>
        <begin position="349"/>
        <end position="368"/>
    </location>
</feature>
<dbReference type="PIRSF" id="PIRSF002744">
    <property type="entry name" value="Pur-cyt_permease"/>
    <property type="match status" value="1"/>
</dbReference>
<keyword evidence="10" id="KW-1185">Reference proteome</keyword>
<dbReference type="PANTHER" id="PTHR31806">
    <property type="entry name" value="PURINE-CYTOSINE PERMEASE FCY2-RELATED"/>
    <property type="match status" value="1"/>
</dbReference>
<dbReference type="InterPro" id="IPR001248">
    <property type="entry name" value="Pur-cyt_permease"/>
</dbReference>
<feature type="transmembrane region" description="Helical" evidence="8">
    <location>
        <begin position="380"/>
        <end position="402"/>
    </location>
</feature>
<dbReference type="PANTHER" id="PTHR31806:SF5">
    <property type="entry name" value="PURINE-CYTOSINE PERMEASE FCY21"/>
    <property type="match status" value="1"/>
</dbReference>
<dbReference type="Proteomes" id="UP000070501">
    <property type="component" value="Unassembled WGS sequence"/>
</dbReference>
<organism evidence="9 10">
    <name type="scientific">Microdochium bolleyi</name>
    <dbReference type="NCBI Taxonomy" id="196109"/>
    <lineage>
        <taxon>Eukaryota</taxon>
        <taxon>Fungi</taxon>
        <taxon>Dikarya</taxon>
        <taxon>Ascomycota</taxon>
        <taxon>Pezizomycotina</taxon>
        <taxon>Sordariomycetes</taxon>
        <taxon>Xylariomycetidae</taxon>
        <taxon>Xylariales</taxon>
        <taxon>Microdochiaceae</taxon>
        <taxon>Microdochium</taxon>
    </lineage>
</organism>
<feature type="transmembrane region" description="Helical" evidence="8">
    <location>
        <begin position="316"/>
        <end position="337"/>
    </location>
</feature>
<dbReference type="InterPro" id="IPR026030">
    <property type="entry name" value="Pur-cyt_permease_Fcy2/21/22"/>
</dbReference>
<evidence type="ECO:0000313" key="10">
    <source>
        <dbReference type="Proteomes" id="UP000070501"/>
    </source>
</evidence>
<evidence type="ECO:0000256" key="6">
    <source>
        <dbReference type="ARBA" id="ARBA00023136"/>
    </source>
</evidence>
<evidence type="ECO:0000256" key="8">
    <source>
        <dbReference type="SAM" id="Phobius"/>
    </source>
</evidence>